<dbReference type="AlphaFoldDB" id="A0A9W6GHY5"/>
<accession>A0A9W6GHY5</accession>
<reference evidence="3" key="1">
    <citation type="submission" date="2022-12" db="EMBL/GenBank/DDBJ databases">
        <title>Reference genome sequencing for broad-spectrum identification of bacterial and archaeal isolates by mass spectrometry.</title>
        <authorList>
            <person name="Sekiguchi Y."/>
            <person name="Tourlousse D.M."/>
        </authorList>
    </citation>
    <scope>NUCLEOTIDE SEQUENCE</scope>
    <source>
        <strain evidence="3">TSL-P1</strain>
    </source>
</reference>
<dbReference type="Gene3D" id="3.40.830.10">
    <property type="entry name" value="LigB-like"/>
    <property type="match status" value="1"/>
</dbReference>
<dbReference type="Pfam" id="PF01875">
    <property type="entry name" value="Memo"/>
    <property type="match status" value="1"/>
</dbReference>
<evidence type="ECO:0000313" key="3">
    <source>
        <dbReference type="EMBL" id="GLI54300.1"/>
    </source>
</evidence>
<dbReference type="PANTHER" id="PTHR11060">
    <property type="entry name" value="PROTEIN MEMO1"/>
    <property type="match status" value="1"/>
</dbReference>
<comment type="similarity">
    <text evidence="1 2">Belongs to the MEMO1 family.</text>
</comment>
<dbReference type="NCBIfam" id="TIGR04336">
    <property type="entry name" value="AmmeMemoSam_B"/>
    <property type="match status" value="1"/>
</dbReference>
<comment type="caution">
    <text evidence="3">The sequence shown here is derived from an EMBL/GenBank/DDBJ whole genome shotgun (WGS) entry which is preliminary data.</text>
</comment>
<gene>
    <name evidence="3" type="ORF">TISLANDTSLP1_19930</name>
</gene>
<name>A0A9W6GHY5_9BACT</name>
<dbReference type="CDD" id="cd07361">
    <property type="entry name" value="MEMO_like"/>
    <property type="match status" value="1"/>
</dbReference>
<keyword evidence="4" id="KW-1185">Reference proteome</keyword>
<evidence type="ECO:0000313" key="4">
    <source>
        <dbReference type="Proteomes" id="UP001144297"/>
    </source>
</evidence>
<dbReference type="EMBL" id="BSDX01000001">
    <property type="protein sequence ID" value="GLI54300.1"/>
    <property type="molecule type" value="Genomic_DNA"/>
</dbReference>
<protein>
    <recommendedName>
        <fullName evidence="2">MEMO1 family protein TISLANDTSLP1_19930</fullName>
    </recommendedName>
</protein>
<organism evidence="3 4">
    <name type="scientific">Thermodesulfovibrio yellowstonii</name>
    <dbReference type="NCBI Taxonomy" id="28262"/>
    <lineage>
        <taxon>Bacteria</taxon>
        <taxon>Pseudomonadati</taxon>
        <taxon>Nitrospirota</taxon>
        <taxon>Thermodesulfovibrionia</taxon>
        <taxon>Thermodesulfovibrionales</taxon>
        <taxon>Thermodesulfovibrionaceae</taxon>
        <taxon>Thermodesulfovibrio</taxon>
    </lineage>
</organism>
<dbReference type="HAMAP" id="MF_00055">
    <property type="entry name" value="MEMO1"/>
    <property type="match status" value="1"/>
</dbReference>
<evidence type="ECO:0000256" key="1">
    <source>
        <dbReference type="ARBA" id="ARBA00006315"/>
    </source>
</evidence>
<proteinExistence type="inferred from homology"/>
<dbReference type="SUPFAM" id="SSF53213">
    <property type="entry name" value="LigB-like"/>
    <property type="match status" value="1"/>
</dbReference>
<dbReference type="InterPro" id="IPR002737">
    <property type="entry name" value="MEMO1_fam"/>
</dbReference>
<dbReference type="Proteomes" id="UP001144297">
    <property type="component" value="Unassembled WGS sequence"/>
</dbReference>
<sequence>MIKRRPSVAGYFYPSNSKELLQEIEEYMPVTPKIDAFGAICPHAGYVYSGSVAGAVYSKLRPKEIFILIGPNHTGYGENVALMTEGEWEIPLGSIKIHSELAKKIIEKSPLAKDDIQAHLHEHSLEVQLPFIYKLNPEAQIVPITLKMLSLKECLSLAQGIVLAVNELNFRHKVVVVASTDMSHYLPDELARKVDSLAVEKIRDFDPEGLYNTVLEHGISMCGFVPTVTMLYTTKLLGAKEIQVIKYTTSAEVSRDYDKVVGYLGAVVY</sequence>
<evidence type="ECO:0000256" key="2">
    <source>
        <dbReference type="HAMAP-Rule" id="MF_00055"/>
    </source>
</evidence>
<dbReference type="PANTHER" id="PTHR11060:SF0">
    <property type="entry name" value="PROTEIN MEMO1"/>
    <property type="match status" value="1"/>
</dbReference>